<dbReference type="EMBL" id="HE575324">
    <property type="protein sequence ID" value="CCC96094.1"/>
    <property type="molecule type" value="Genomic_DNA"/>
</dbReference>
<accession>G0V371</accession>
<dbReference type="PANTHER" id="PTHR34284:SF1">
    <property type="entry name" value="FG-GAP REPEAT-CONTAINING PROTEIN"/>
    <property type="match status" value="1"/>
</dbReference>
<dbReference type="AlphaFoldDB" id="G0V371"/>
<dbReference type="PANTHER" id="PTHR34284">
    <property type="entry name" value="FG-GAP REPEAT-CONTAINING PROTEIN"/>
    <property type="match status" value="1"/>
</dbReference>
<protein>
    <submittedName>
        <fullName evidence="1">Uncharacterized protein TCIL3000_11_16040</fullName>
    </submittedName>
</protein>
<name>G0V371_TRYCI</name>
<organism evidence="1">
    <name type="scientific">Trypanosoma congolense (strain IL3000)</name>
    <dbReference type="NCBI Taxonomy" id="1068625"/>
    <lineage>
        <taxon>Eukaryota</taxon>
        <taxon>Discoba</taxon>
        <taxon>Euglenozoa</taxon>
        <taxon>Kinetoplastea</taxon>
        <taxon>Metakinetoplastina</taxon>
        <taxon>Trypanosomatida</taxon>
        <taxon>Trypanosomatidae</taxon>
        <taxon>Trypanosoma</taxon>
        <taxon>Nannomonas</taxon>
    </lineage>
</organism>
<sequence length="183" mass="20825">MRFRDIFIVCVAIAFCMFGWYQEDGLAVWSGIRIHIPDSEAQRYVIPKPVVVDMKGDGHPVILTSTSYGILEMFRTHFTIGNAESSFVPIEPSALKIFSSRITGIAAGKLEKNGEYSIFVTTGDFRLYRLSSDNFSEIWNVPFHDVLSSSYHTSISVLTERIYEGDEGRLLRRRCRANETRLT</sequence>
<reference evidence="1" key="1">
    <citation type="journal article" date="2012" name="Proc. Natl. Acad. Sci. U.S.A.">
        <title>Antigenic diversity is generated by distinct evolutionary mechanisms in African trypanosome species.</title>
        <authorList>
            <person name="Jackson A.P."/>
            <person name="Berry A."/>
            <person name="Aslett M."/>
            <person name="Allison H.C."/>
            <person name="Burton P."/>
            <person name="Vavrova-Anderson J."/>
            <person name="Brown R."/>
            <person name="Browne H."/>
            <person name="Corton N."/>
            <person name="Hauser H."/>
            <person name="Gamble J."/>
            <person name="Gilderthorp R."/>
            <person name="Marcello L."/>
            <person name="McQuillan J."/>
            <person name="Otto T.D."/>
            <person name="Quail M.A."/>
            <person name="Sanders M.J."/>
            <person name="van Tonder A."/>
            <person name="Ginger M.L."/>
            <person name="Field M.C."/>
            <person name="Barry J.D."/>
            <person name="Hertz-Fowler C."/>
            <person name="Berriman M."/>
        </authorList>
    </citation>
    <scope>NUCLEOTIDE SEQUENCE</scope>
    <source>
        <strain evidence="1">IL3000</strain>
    </source>
</reference>
<gene>
    <name evidence="1" type="ORF">TCIL3000_11_16040</name>
</gene>
<dbReference type="VEuPathDB" id="TriTrypDB:TcIL3000.11.16040"/>
<evidence type="ECO:0000313" key="1">
    <source>
        <dbReference type="EMBL" id="CCC96094.1"/>
    </source>
</evidence>
<proteinExistence type="predicted"/>